<dbReference type="InterPro" id="IPR000719">
    <property type="entry name" value="Prot_kinase_dom"/>
</dbReference>
<dbReference type="InterPro" id="IPR017441">
    <property type="entry name" value="Protein_kinase_ATP_BS"/>
</dbReference>
<feature type="domain" description="Protein kinase" evidence="6">
    <location>
        <begin position="4"/>
        <end position="264"/>
    </location>
</feature>
<keyword evidence="2 5" id="KW-0547">Nucleotide-binding</keyword>
<dbReference type="PROSITE" id="PS00107">
    <property type="entry name" value="PROTEIN_KINASE_ATP"/>
    <property type="match status" value="1"/>
</dbReference>
<dbReference type="SUPFAM" id="SSF56112">
    <property type="entry name" value="Protein kinase-like (PK-like)"/>
    <property type="match status" value="1"/>
</dbReference>
<evidence type="ECO:0000313" key="7">
    <source>
        <dbReference type="EMBL" id="MBO2439793.1"/>
    </source>
</evidence>
<dbReference type="GO" id="GO:0016301">
    <property type="term" value="F:kinase activity"/>
    <property type="evidence" value="ECO:0007669"/>
    <property type="project" value="UniProtKB-KW"/>
</dbReference>
<dbReference type="Gene3D" id="1.10.510.10">
    <property type="entry name" value="Transferase(Phosphotransferase) domain 1"/>
    <property type="match status" value="1"/>
</dbReference>
<gene>
    <name evidence="7" type="ORF">J4557_19910</name>
</gene>
<dbReference type="Pfam" id="PF13360">
    <property type="entry name" value="PQQ_2"/>
    <property type="match status" value="1"/>
</dbReference>
<dbReference type="Proteomes" id="UP000666915">
    <property type="component" value="Unassembled WGS sequence"/>
</dbReference>
<dbReference type="InterPro" id="IPR018391">
    <property type="entry name" value="PQQ_b-propeller_rpt"/>
</dbReference>
<organism evidence="7 8">
    <name type="scientific">Actinomadura nitritigenes</name>
    <dbReference type="NCBI Taxonomy" id="134602"/>
    <lineage>
        <taxon>Bacteria</taxon>
        <taxon>Bacillati</taxon>
        <taxon>Actinomycetota</taxon>
        <taxon>Actinomycetes</taxon>
        <taxon>Streptosporangiales</taxon>
        <taxon>Thermomonosporaceae</taxon>
        <taxon>Actinomadura</taxon>
    </lineage>
</organism>
<dbReference type="PANTHER" id="PTHR43289:SF34">
    <property type="entry name" value="SERINE_THREONINE-PROTEIN KINASE YBDM-RELATED"/>
    <property type="match status" value="1"/>
</dbReference>
<evidence type="ECO:0000313" key="8">
    <source>
        <dbReference type="Proteomes" id="UP000666915"/>
    </source>
</evidence>
<reference evidence="7 8" key="1">
    <citation type="submission" date="2021-03" db="EMBL/GenBank/DDBJ databases">
        <authorList>
            <person name="Kanchanasin P."/>
            <person name="Saeng-In P."/>
            <person name="Phongsopitanun W."/>
            <person name="Yuki M."/>
            <person name="Kudo T."/>
            <person name="Ohkuma M."/>
            <person name="Tanasupawat S."/>
        </authorList>
    </citation>
    <scope>NUCLEOTIDE SEQUENCE [LARGE SCALE GENOMIC DNA]</scope>
    <source>
        <strain evidence="7 8">L46</strain>
    </source>
</reference>
<dbReference type="Gene3D" id="2.40.10.480">
    <property type="match status" value="1"/>
</dbReference>
<dbReference type="RefSeq" id="WP_208268231.1">
    <property type="nucleotide sequence ID" value="NZ_BAAAGM010000010.1"/>
</dbReference>
<feature type="binding site" evidence="5">
    <location>
        <position position="32"/>
    </location>
    <ligand>
        <name>ATP</name>
        <dbReference type="ChEBI" id="CHEBI:30616"/>
    </ligand>
</feature>
<dbReference type="InterPro" id="IPR002372">
    <property type="entry name" value="PQQ_rpt_dom"/>
</dbReference>
<dbReference type="Pfam" id="PF00069">
    <property type="entry name" value="Pkinase"/>
    <property type="match status" value="1"/>
</dbReference>
<keyword evidence="4 5" id="KW-0067">ATP-binding</keyword>
<evidence type="ECO:0000259" key="6">
    <source>
        <dbReference type="PROSITE" id="PS50011"/>
    </source>
</evidence>
<evidence type="ECO:0000256" key="1">
    <source>
        <dbReference type="ARBA" id="ARBA00022679"/>
    </source>
</evidence>
<sequence>MGPYTLAARIGAGGMGRVYLGRSPGGRPVAVKVIRHELAGEPGFRARFRREVAAARRVSGAFTAPVLDADPEAATPWMATAYIAGPSLQQAVETHGPLGERPVRMLGAALAEAIASIHALGQIHRDLKPANILLAADGPRVIDFGIARVLDDTALSMTGLVIGTAGYQSPEQAEGGFVGPAADVFALGAVLAFAATGRHPFGTGPAHVLMYRAAHESPDLAGIPGDLAVVIAACLMKAATGRPGARDVIAMLRPPAVTGETAWLPTPVVRDIADREATLVRTLAVTRALPAHHRAPLGRRRLLIGGGAAAVIAAASGGGVLWSAGRGRASGKDAGTGAHGVHAAAKLTPPRLVWTGPGSGALRTPVVAGESLICIDRTAGKSIRAIDVGTGKTRWTSPFTARPPLWGDAAAVTDGSSVYGVGNGRVYAADAGSGKVQWTWRGDGLVPQFVVGRMLVCIDATGQGVGLDTVTRQPVWRRRLYDVRSGATLSGAAVSRELNLFFLGDSNGIVQASDVATGIDRWSLVGGGFGGPLFLAGELLYVLGRPDSGLTALDARTGTTKWTPTPVPKAYSVGVSGGTLFVGGDGLTAFVPATGVRQWTRTGQADGVSPDNGIATAAGGVLAYVSSRRLEGADPATGKVVWTLPVPTLTGLNDFAVSSGNRLFVGNERAVLGLQFPA</sequence>
<accession>A0ABS3R2C6</accession>
<evidence type="ECO:0000256" key="3">
    <source>
        <dbReference type="ARBA" id="ARBA00022777"/>
    </source>
</evidence>
<keyword evidence="3 7" id="KW-0418">Kinase</keyword>
<dbReference type="PANTHER" id="PTHR43289">
    <property type="entry name" value="MITOGEN-ACTIVATED PROTEIN KINASE KINASE KINASE 20-RELATED"/>
    <property type="match status" value="1"/>
</dbReference>
<dbReference type="PROSITE" id="PS50011">
    <property type="entry name" value="PROTEIN_KINASE_DOM"/>
    <property type="match status" value="1"/>
</dbReference>
<protein>
    <submittedName>
        <fullName evidence="7">Serine/threonine-protein kinase</fullName>
    </submittedName>
</protein>
<dbReference type="SMART" id="SM00220">
    <property type="entry name" value="S_TKc"/>
    <property type="match status" value="1"/>
</dbReference>
<evidence type="ECO:0000256" key="5">
    <source>
        <dbReference type="PROSITE-ProRule" id="PRU10141"/>
    </source>
</evidence>
<name>A0ABS3R2C6_9ACTN</name>
<keyword evidence="1" id="KW-0808">Transferase</keyword>
<dbReference type="InterPro" id="IPR015943">
    <property type="entry name" value="WD40/YVTN_repeat-like_dom_sf"/>
</dbReference>
<dbReference type="SUPFAM" id="SSF50998">
    <property type="entry name" value="Quinoprotein alcohol dehydrogenase-like"/>
    <property type="match status" value="1"/>
</dbReference>
<comment type="caution">
    <text evidence="7">The sequence shown here is derived from an EMBL/GenBank/DDBJ whole genome shotgun (WGS) entry which is preliminary data.</text>
</comment>
<dbReference type="EMBL" id="JAGEOK010000012">
    <property type="protein sequence ID" value="MBO2439793.1"/>
    <property type="molecule type" value="Genomic_DNA"/>
</dbReference>
<dbReference type="InterPro" id="IPR011047">
    <property type="entry name" value="Quinoprotein_ADH-like_sf"/>
</dbReference>
<evidence type="ECO:0000256" key="2">
    <source>
        <dbReference type="ARBA" id="ARBA00022741"/>
    </source>
</evidence>
<dbReference type="CDD" id="cd14014">
    <property type="entry name" value="STKc_PknB_like"/>
    <property type="match status" value="1"/>
</dbReference>
<proteinExistence type="predicted"/>
<dbReference type="Gene3D" id="2.130.10.10">
    <property type="entry name" value="YVTN repeat-like/Quinoprotein amine dehydrogenase"/>
    <property type="match status" value="1"/>
</dbReference>
<dbReference type="InterPro" id="IPR011009">
    <property type="entry name" value="Kinase-like_dom_sf"/>
</dbReference>
<dbReference type="Gene3D" id="3.30.200.20">
    <property type="entry name" value="Phosphorylase Kinase, domain 1"/>
    <property type="match status" value="1"/>
</dbReference>
<keyword evidence="8" id="KW-1185">Reference proteome</keyword>
<dbReference type="SMART" id="SM00564">
    <property type="entry name" value="PQQ"/>
    <property type="match status" value="6"/>
</dbReference>
<evidence type="ECO:0000256" key="4">
    <source>
        <dbReference type="ARBA" id="ARBA00022840"/>
    </source>
</evidence>